<dbReference type="InterPro" id="IPR047201">
    <property type="entry name" value="ERI-1_3'hExo-like"/>
</dbReference>
<keyword evidence="3 5" id="KW-0269">Exonuclease</keyword>
<dbReference type="Gene3D" id="3.30.420.10">
    <property type="entry name" value="Ribonuclease H-like superfamily/Ribonuclease H"/>
    <property type="match status" value="1"/>
</dbReference>
<evidence type="ECO:0000313" key="6">
    <source>
        <dbReference type="Proteomes" id="UP000615234"/>
    </source>
</evidence>
<name>A0A8I0AEM5_9FIRM</name>
<comment type="caution">
    <text evidence="5">The sequence shown here is derived from an EMBL/GenBank/DDBJ whole genome shotgun (WGS) entry which is preliminary data.</text>
</comment>
<keyword evidence="2" id="KW-0378">Hydrolase</keyword>
<dbReference type="PANTHER" id="PTHR23044:SF61">
    <property type="entry name" value="3'-5' EXORIBONUCLEASE 1-RELATED"/>
    <property type="match status" value="1"/>
</dbReference>
<reference evidence="5 6" key="1">
    <citation type="submission" date="2020-08" db="EMBL/GenBank/DDBJ databases">
        <title>Genome public.</title>
        <authorList>
            <person name="Liu C."/>
            <person name="Sun Q."/>
        </authorList>
    </citation>
    <scope>NUCLEOTIDE SEQUENCE [LARGE SCALE GENOMIC DNA]</scope>
    <source>
        <strain evidence="5 6">NSJ-10</strain>
    </source>
</reference>
<dbReference type="AlphaFoldDB" id="A0A8I0AEM5"/>
<organism evidence="5 6">
    <name type="scientific">Coprococcus hominis</name>
    <name type="common">ex Liu et al. 2022</name>
    <dbReference type="NCBI Taxonomy" id="2763039"/>
    <lineage>
        <taxon>Bacteria</taxon>
        <taxon>Bacillati</taxon>
        <taxon>Bacillota</taxon>
        <taxon>Clostridia</taxon>
        <taxon>Lachnospirales</taxon>
        <taxon>Lachnospiraceae</taxon>
        <taxon>Coprococcus</taxon>
    </lineage>
</organism>
<evidence type="ECO:0000259" key="4">
    <source>
        <dbReference type="SMART" id="SM00479"/>
    </source>
</evidence>
<evidence type="ECO:0000256" key="1">
    <source>
        <dbReference type="ARBA" id="ARBA00022722"/>
    </source>
</evidence>
<accession>A0A8I0AEM5</accession>
<dbReference type="InterPro" id="IPR036397">
    <property type="entry name" value="RNaseH_sf"/>
</dbReference>
<keyword evidence="1" id="KW-0540">Nuclease</keyword>
<dbReference type="InterPro" id="IPR013520">
    <property type="entry name" value="Ribonucl_H"/>
</dbReference>
<protein>
    <submittedName>
        <fullName evidence="5">Exonuclease domain-containing protein</fullName>
    </submittedName>
</protein>
<evidence type="ECO:0000256" key="2">
    <source>
        <dbReference type="ARBA" id="ARBA00022801"/>
    </source>
</evidence>
<dbReference type="InterPro" id="IPR012337">
    <property type="entry name" value="RNaseH-like_sf"/>
</dbReference>
<dbReference type="GO" id="GO:0003676">
    <property type="term" value="F:nucleic acid binding"/>
    <property type="evidence" value="ECO:0007669"/>
    <property type="project" value="InterPro"/>
</dbReference>
<dbReference type="Proteomes" id="UP000615234">
    <property type="component" value="Unassembled WGS sequence"/>
</dbReference>
<gene>
    <name evidence="5" type="ORF">H8S09_02020</name>
</gene>
<feature type="domain" description="Exonuclease" evidence="4">
    <location>
        <begin position="2"/>
        <end position="184"/>
    </location>
</feature>
<keyword evidence="6" id="KW-1185">Reference proteome</keyword>
<dbReference type="PANTHER" id="PTHR23044">
    <property type="entry name" value="3'-5' EXONUCLEASE ERI1-RELATED"/>
    <property type="match status" value="1"/>
</dbReference>
<dbReference type="CDD" id="cd06133">
    <property type="entry name" value="ERI-1_3'hExo_like"/>
    <property type="match status" value="1"/>
</dbReference>
<dbReference type="EMBL" id="JACOOX010000001">
    <property type="protein sequence ID" value="MBC5661679.1"/>
    <property type="molecule type" value="Genomic_DNA"/>
</dbReference>
<dbReference type="RefSeq" id="WP_117784669.1">
    <property type="nucleotide sequence ID" value="NZ_JACOOX010000001.1"/>
</dbReference>
<proteinExistence type="predicted"/>
<dbReference type="SUPFAM" id="SSF53098">
    <property type="entry name" value="Ribonuclease H-like"/>
    <property type="match status" value="1"/>
</dbReference>
<evidence type="ECO:0000313" key="5">
    <source>
        <dbReference type="EMBL" id="MBC5661679.1"/>
    </source>
</evidence>
<dbReference type="SMART" id="SM00479">
    <property type="entry name" value="EXOIII"/>
    <property type="match status" value="1"/>
</dbReference>
<sequence length="216" mass="25047">MEYIFVDFEMNQIDNSHPDELKICKNEIIEIGAVKLDDTYKEIDSFKTYVKPGITPVTSRITNLTGITNEMVDDAPDFAIAMDRFIAWGLSADVIYAWSENDLRQFNRERKLKSYNNPDAQKLASKWKDFQKEFARMLGTRRRLALSDAVFYLGEDFQGKEHDALWDARNTAEVFVLSKNREKFEKIMAPIMNAYKPKENMTYSIGDVFGNINLPE</sequence>
<dbReference type="Pfam" id="PF00929">
    <property type="entry name" value="RNase_T"/>
    <property type="match status" value="1"/>
</dbReference>
<dbReference type="InterPro" id="IPR051274">
    <property type="entry name" value="3-5_Exoribonuclease"/>
</dbReference>
<evidence type="ECO:0000256" key="3">
    <source>
        <dbReference type="ARBA" id="ARBA00022839"/>
    </source>
</evidence>
<dbReference type="GO" id="GO:0000175">
    <property type="term" value="F:3'-5'-RNA exonuclease activity"/>
    <property type="evidence" value="ECO:0007669"/>
    <property type="project" value="InterPro"/>
</dbReference>